<dbReference type="GO" id="GO:0005634">
    <property type="term" value="C:nucleus"/>
    <property type="evidence" value="ECO:0007669"/>
    <property type="project" value="UniProtKB-SubCell"/>
</dbReference>
<sequence length="672" mass="78535">MDDTEEFEIERIVDHVSFLDAFEQLQKFNNQKYSSIFTESRINKKKKEITLSKYFFLVKWLNYDQESCTWEPETEIPDGVCLQEYKALNNMPIPTAILKLDLDFNRTGIDFLPPKIKSETLEKTTTSKRFKMSQLNEMPFFTNDELYNGKFGMVRVSEYTKEPGDKYVILAKDNETLLMKTHVIENVTSKETQQHVRDYHSKNRSFLQMIVKNKNILKMKDCFFNFNDGLHSLTMKTVYEWSEQSLRRRVQEKIVDWKIVCRDILNALAFVHPYGIHQSVSLDHIQYDRHGNYKLSHFDDFVFAKSIPADDVKSCDVELAPRKLGQSESFDFTIDIYALAIVLLQCVEGVKFRSSHDSVREIEDDIENATRFLKTDAERDYIRQMMTARIFILNGLNSCRFTANTLLKHPALSNQNKPFFPCHYMHTILSMPIKENIFYGEEDNVIEVINNIVSWHHEKMPETEYHMVYSESFAEAASSLRFNYSENFHKIINKEFLGKKIELVIVPVVKPDNSLMSQCESSSENKYLLLHKQALDGLPIMLQTDEKDIKTIALQAKFACVLPKYHAFRINLHKKLPLESLDGEHPLYSQEQYYVEVEASVNNRFKLTRRFEGRLSDVYLSWDDVAGKEGEFVRSVNDRKRSIDSTGLPEDIIDEPNKRPRLSNDSDLPIDI</sequence>
<dbReference type="SMART" id="SM00298">
    <property type="entry name" value="CHROMO"/>
    <property type="match status" value="1"/>
</dbReference>
<dbReference type="Gene3D" id="2.40.50.40">
    <property type="match status" value="1"/>
</dbReference>
<gene>
    <name evidence="6" type="ORF">CAEBREN_14050</name>
</gene>
<proteinExistence type="predicted"/>
<dbReference type="PROSITE" id="PS00598">
    <property type="entry name" value="CHROMO_1"/>
    <property type="match status" value="1"/>
</dbReference>
<evidence type="ECO:0000256" key="2">
    <source>
        <dbReference type="ARBA" id="ARBA00023242"/>
    </source>
</evidence>
<dbReference type="PANTHER" id="PTHR44167:SF18">
    <property type="entry name" value="PROTEIN KINASE DOMAIN-CONTAINING PROTEIN"/>
    <property type="match status" value="1"/>
</dbReference>
<feature type="region of interest" description="Disordered" evidence="3">
    <location>
        <begin position="639"/>
        <end position="672"/>
    </location>
</feature>
<dbReference type="Pfam" id="PF00385">
    <property type="entry name" value="Chromo"/>
    <property type="match status" value="1"/>
</dbReference>
<dbReference type="InterPro" id="IPR000719">
    <property type="entry name" value="Prot_kinase_dom"/>
</dbReference>
<keyword evidence="2" id="KW-0539">Nucleus</keyword>
<dbReference type="Proteomes" id="UP000008068">
    <property type="component" value="Unassembled WGS sequence"/>
</dbReference>
<evidence type="ECO:0000313" key="6">
    <source>
        <dbReference type="EMBL" id="EGT48230.1"/>
    </source>
</evidence>
<feature type="compositionally biased region" description="Basic and acidic residues" evidence="3">
    <location>
        <begin position="655"/>
        <end position="664"/>
    </location>
</feature>
<accession>G0MZG1</accession>
<dbReference type="STRING" id="135651.G0MZG1"/>
<dbReference type="Gene3D" id="1.10.510.10">
    <property type="entry name" value="Transferase(Phosphotransferase) domain 1"/>
    <property type="match status" value="1"/>
</dbReference>
<dbReference type="PROSITE" id="PS50013">
    <property type="entry name" value="CHROMO_2"/>
    <property type="match status" value="1"/>
</dbReference>
<dbReference type="SUPFAM" id="SSF56112">
    <property type="entry name" value="Protein kinase-like (PK-like)"/>
    <property type="match status" value="1"/>
</dbReference>
<dbReference type="InterPro" id="IPR023779">
    <property type="entry name" value="Chromodomain_CS"/>
</dbReference>
<dbReference type="EMBL" id="GL379822">
    <property type="protein sequence ID" value="EGT48230.1"/>
    <property type="molecule type" value="Genomic_DNA"/>
</dbReference>
<evidence type="ECO:0000256" key="1">
    <source>
        <dbReference type="ARBA" id="ARBA00004123"/>
    </source>
</evidence>
<dbReference type="InterPro" id="IPR016197">
    <property type="entry name" value="Chromo-like_dom_sf"/>
</dbReference>
<keyword evidence="7" id="KW-1185">Reference proteome</keyword>
<dbReference type="HOGENOM" id="CLU_408944_0_0_1"/>
<protein>
    <recommendedName>
        <fullName evidence="8">Protein kinase domain-containing protein</fullName>
    </recommendedName>
</protein>
<dbReference type="AlphaFoldDB" id="G0MZG1"/>
<dbReference type="CDD" id="cd00024">
    <property type="entry name" value="CD_CSD"/>
    <property type="match status" value="1"/>
</dbReference>
<dbReference type="SMART" id="SM00220">
    <property type="entry name" value="S_TKc"/>
    <property type="match status" value="1"/>
</dbReference>
<dbReference type="GO" id="GO:0044773">
    <property type="term" value="P:mitotic DNA damage checkpoint signaling"/>
    <property type="evidence" value="ECO:0007669"/>
    <property type="project" value="TreeGrafter"/>
</dbReference>
<dbReference type="InParanoid" id="G0MZG1"/>
<evidence type="ECO:0000259" key="4">
    <source>
        <dbReference type="PROSITE" id="PS50011"/>
    </source>
</evidence>
<dbReference type="OMA" id="CRDILNA"/>
<dbReference type="GO" id="GO:0005524">
    <property type="term" value="F:ATP binding"/>
    <property type="evidence" value="ECO:0007669"/>
    <property type="project" value="InterPro"/>
</dbReference>
<dbReference type="GO" id="GO:0004674">
    <property type="term" value="F:protein serine/threonine kinase activity"/>
    <property type="evidence" value="ECO:0007669"/>
    <property type="project" value="TreeGrafter"/>
</dbReference>
<evidence type="ECO:0000256" key="3">
    <source>
        <dbReference type="SAM" id="MobiDB-lite"/>
    </source>
</evidence>
<dbReference type="PANTHER" id="PTHR44167">
    <property type="entry name" value="OVARIAN-SPECIFIC SERINE/THREONINE-PROTEIN KINASE LOK-RELATED"/>
    <property type="match status" value="1"/>
</dbReference>
<dbReference type="FunCoup" id="G0MZG1">
    <property type="interactions" value="1267"/>
</dbReference>
<dbReference type="InterPro" id="IPR011009">
    <property type="entry name" value="Kinase-like_dom_sf"/>
</dbReference>
<feature type="domain" description="Protein kinase" evidence="4">
    <location>
        <begin position="140"/>
        <end position="412"/>
    </location>
</feature>
<name>G0MZG1_CAEBE</name>
<dbReference type="InterPro" id="IPR000953">
    <property type="entry name" value="Chromo/chromo_shadow_dom"/>
</dbReference>
<evidence type="ECO:0000259" key="5">
    <source>
        <dbReference type="PROSITE" id="PS50013"/>
    </source>
</evidence>
<organism evidence="7">
    <name type="scientific">Caenorhabditis brenneri</name>
    <name type="common">Nematode worm</name>
    <dbReference type="NCBI Taxonomy" id="135651"/>
    <lineage>
        <taxon>Eukaryota</taxon>
        <taxon>Metazoa</taxon>
        <taxon>Ecdysozoa</taxon>
        <taxon>Nematoda</taxon>
        <taxon>Chromadorea</taxon>
        <taxon>Rhabditida</taxon>
        <taxon>Rhabditina</taxon>
        <taxon>Rhabditomorpha</taxon>
        <taxon>Rhabditoidea</taxon>
        <taxon>Rhabditidae</taxon>
        <taxon>Peloderinae</taxon>
        <taxon>Caenorhabditis</taxon>
    </lineage>
</organism>
<reference evidence="7" key="1">
    <citation type="submission" date="2011-07" db="EMBL/GenBank/DDBJ databases">
        <authorList>
            <consortium name="Caenorhabditis brenneri Sequencing and Analysis Consortium"/>
            <person name="Wilson R.K."/>
        </authorList>
    </citation>
    <scope>NUCLEOTIDE SEQUENCE [LARGE SCALE GENOMIC DNA]</scope>
    <source>
        <strain evidence="7">PB2801</strain>
    </source>
</reference>
<evidence type="ECO:0000313" key="7">
    <source>
        <dbReference type="Proteomes" id="UP000008068"/>
    </source>
</evidence>
<comment type="subcellular location">
    <subcellularLocation>
        <location evidence="1">Nucleus</location>
    </subcellularLocation>
</comment>
<dbReference type="InterPro" id="IPR023780">
    <property type="entry name" value="Chromo_domain"/>
</dbReference>
<dbReference type="eggNOG" id="ENOG502R102">
    <property type="taxonomic scope" value="Eukaryota"/>
</dbReference>
<dbReference type="SUPFAM" id="SSF54160">
    <property type="entry name" value="Chromo domain-like"/>
    <property type="match status" value="1"/>
</dbReference>
<dbReference type="GO" id="GO:0005737">
    <property type="term" value="C:cytoplasm"/>
    <property type="evidence" value="ECO:0007669"/>
    <property type="project" value="TreeGrafter"/>
</dbReference>
<evidence type="ECO:0008006" key="8">
    <source>
        <dbReference type="Google" id="ProtNLM"/>
    </source>
</evidence>
<dbReference type="PROSITE" id="PS50011">
    <property type="entry name" value="PROTEIN_KINASE_DOM"/>
    <property type="match status" value="1"/>
</dbReference>
<feature type="domain" description="Chromo" evidence="5">
    <location>
        <begin position="7"/>
        <end position="85"/>
    </location>
</feature>
<dbReference type="OrthoDB" id="5873412at2759"/>